<feature type="transmembrane region" description="Helical" evidence="12">
    <location>
        <begin position="323"/>
        <end position="340"/>
    </location>
</feature>
<proteinExistence type="inferred from homology"/>
<evidence type="ECO:0000256" key="8">
    <source>
        <dbReference type="ARBA" id="ARBA00022989"/>
    </source>
</evidence>
<evidence type="ECO:0000256" key="10">
    <source>
        <dbReference type="ARBA" id="ARBA00023170"/>
    </source>
</evidence>
<dbReference type="GO" id="GO:0046923">
    <property type="term" value="F:ER retention sequence binding"/>
    <property type="evidence" value="ECO:0007669"/>
    <property type="project" value="InterPro"/>
</dbReference>
<keyword evidence="8 12" id="KW-1133">Transmembrane helix</keyword>
<feature type="transmembrane region" description="Helical" evidence="12">
    <location>
        <begin position="106"/>
        <end position="126"/>
    </location>
</feature>
<evidence type="ECO:0000256" key="6">
    <source>
        <dbReference type="ARBA" id="ARBA00022892"/>
    </source>
</evidence>
<feature type="transmembrane region" description="Helical" evidence="12">
    <location>
        <begin position="195"/>
        <end position="214"/>
    </location>
</feature>
<dbReference type="STRING" id="3088.A0A383VGS6"/>
<feature type="transmembrane region" description="Helical" evidence="12">
    <location>
        <begin position="220"/>
        <end position="240"/>
    </location>
</feature>
<dbReference type="Pfam" id="PF00810">
    <property type="entry name" value="ER_lumen_recept"/>
    <property type="match status" value="1"/>
</dbReference>
<comment type="subcellular location">
    <subcellularLocation>
        <location evidence="1">Endoplasmic reticulum membrane</location>
        <topology evidence="1">Multi-pass membrane protein</topology>
    </subcellularLocation>
</comment>
<feature type="region of interest" description="Disordered" evidence="11">
    <location>
        <begin position="1"/>
        <end position="57"/>
    </location>
</feature>
<evidence type="ECO:0000256" key="2">
    <source>
        <dbReference type="ARBA" id="ARBA00010120"/>
    </source>
</evidence>
<evidence type="ECO:0000256" key="5">
    <source>
        <dbReference type="ARBA" id="ARBA00022824"/>
    </source>
</evidence>
<evidence type="ECO:0000313" key="14">
    <source>
        <dbReference type="Proteomes" id="UP000256970"/>
    </source>
</evidence>
<evidence type="ECO:0000256" key="4">
    <source>
        <dbReference type="ARBA" id="ARBA00022692"/>
    </source>
</evidence>
<keyword evidence="7" id="KW-0653">Protein transport</keyword>
<feature type="transmembrane region" description="Helical" evidence="12">
    <location>
        <begin position="252"/>
        <end position="273"/>
    </location>
</feature>
<sequence>MYNQYRPPTGGFGGPPPPPFGGPPAPAYGQFGGAPSGPSFGSGPSSQGGAGRDAHDDKLSKVKDPLLTAVRWLKGRSSQEKLVLGCLAGVVALLILWRTIEDHDTLFVLAEVAHFVGIGLLAFKMYSKRSAAGLSAQTQILTMLFLVIRLYCSFMMEYDIHTVLDGMTLIATSGVLYALWFTPIKSTYQADLDNVKFYYVVIPCVIMAAIAHPFTSHWIMFRILWAVCVYLEAVSVLPQLRMMQNSKVVERFTAHYVFCLGLSRFFSCAHWILQLLEGNRYLLNALGSGLWPVMVLLSEIVQTFILADFCFYYVKSYAEGSGIVRLPAGIVWGAVGYASAKQQQQQPGAATAEACWCQPQEQLGPAEVAAAGLVVGRSTEPAPTAPTEAPAAPTVEEMANVDKAVKKSVKGEDWIDDDEYNRHKILLGLGSLLVAIGAPLLGCSAKKVDAARKQRK</sequence>
<keyword evidence="3" id="KW-0813">Transport</keyword>
<gene>
    <name evidence="13" type="ORF">BQ4739_LOCUS4533</name>
</gene>
<feature type="transmembrane region" description="Helical" evidence="12">
    <location>
        <begin position="425"/>
        <end position="445"/>
    </location>
</feature>
<name>A0A383VGS6_TETOB</name>
<evidence type="ECO:0000256" key="11">
    <source>
        <dbReference type="SAM" id="MobiDB-lite"/>
    </source>
</evidence>
<dbReference type="InterPro" id="IPR000133">
    <property type="entry name" value="ER_ret_rcpt"/>
</dbReference>
<evidence type="ECO:0008006" key="15">
    <source>
        <dbReference type="Google" id="ProtNLM"/>
    </source>
</evidence>
<accession>A0A383VGS6</accession>
<dbReference type="EMBL" id="FNXT01000363">
    <property type="protein sequence ID" value="SZX63999.1"/>
    <property type="molecule type" value="Genomic_DNA"/>
</dbReference>
<feature type="transmembrane region" description="Helical" evidence="12">
    <location>
        <begin position="293"/>
        <end position="314"/>
    </location>
</feature>
<keyword evidence="5" id="KW-0256">Endoplasmic reticulum</keyword>
<feature type="compositionally biased region" description="Pro residues" evidence="11">
    <location>
        <begin position="14"/>
        <end position="26"/>
    </location>
</feature>
<feature type="transmembrane region" description="Helical" evidence="12">
    <location>
        <begin position="82"/>
        <end position="100"/>
    </location>
</feature>
<evidence type="ECO:0000256" key="9">
    <source>
        <dbReference type="ARBA" id="ARBA00023136"/>
    </source>
</evidence>
<dbReference type="GO" id="GO:0005789">
    <property type="term" value="C:endoplasmic reticulum membrane"/>
    <property type="evidence" value="ECO:0007669"/>
    <property type="project" value="UniProtKB-SubCell"/>
</dbReference>
<organism evidence="13 14">
    <name type="scientific">Tetradesmus obliquus</name>
    <name type="common">Green alga</name>
    <name type="synonym">Acutodesmus obliquus</name>
    <dbReference type="NCBI Taxonomy" id="3088"/>
    <lineage>
        <taxon>Eukaryota</taxon>
        <taxon>Viridiplantae</taxon>
        <taxon>Chlorophyta</taxon>
        <taxon>core chlorophytes</taxon>
        <taxon>Chlorophyceae</taxon>
        <taxon>CS clade</taxon>
        <taxon>Sphaeropleales</taxon>
        <taxon>Scenedesmaceae</taxon>
        <taxon>Tetradesmus</taxon>
    </lineage>
</organism>
<dbReference type="PANTHER" id="PTHR10585">
    <property type="entry name" value="ER LUMEN PROTEIN RETAINING RECEPTOR"/>
    <property type="match status" value="1"/>
</dbReference>
<keyword evidence="14" id="KW-1185">Reference proteome</keyword>
<protein>
    <recommendedName>
        <fullName evidence="15">ER lumen protein-retaining receptor</fullName>
    </recommendedName>
</protein>
<comment type="similarity">
    <text evidence="2">Belongs to the ERD2 family.</text>
</comment>
<feature type="transmembrane region" description="Helical" evidence="12">
    <location>
        <begin position="138"/>
        <end position="156"/>
    </location>
</feature>
<keyword evidence="10" id="KW-0675">Receptor</keyword>
<evidence type="ECO:0000256" key="3">
    <source>
        <dbReference type="ARBA" id="ARBA00022448"/>
    </source>
</evidence>
<reference evidence="13 14" key="1">
    <citation type="submission" date="2016-10" db="EMBL/GenBank/DDBJ databases">
        <authorList>
            <person name="Cai Z."/>
        </authorList>
    </citation>
    <scope>NUCLEOTIDE SEQUENCE [LARGE SCALE GENOMIC DNA]</scope>
</reference>
<evidence type="ECO:0000256" key="7">
    <source>
        <dbReference type="ARBA" id="ARBA00022927"/>
    </source>
</evidence>
<feature type="compositionally biased region" description="Low complexity" evidence="11">
    <location>
        <begin position="36"/>
        <end position="45"/>
    </location>
</feature>
<evidence type="ECO:0000256" key="1">
    <source>
        <dbReference type="ARBA" id="ARBA00004477"/>
    </source>
</evidence>
<keyword evidence="9 12" id="KW-0472">Membrane</keyword>
<feature type="transmembrane region" description="Helical" evidence="12">
    <location>
        <begin position="162"/>
        <end position="183"/>
    </location>
</feature>
<dbReference type="Proteomes" id="UP000256970">
    <property type="component" value="Unassembled WGS sequence"/>
</dbReference>
<evidence type="ECO:0000313" key="13">
    <source>
        <dbReference type="EMBL" id="SZX63999.1"/>
    </source>
</evidence>
<dbReference type="GO" id="GO:0015031">
    <property type="term" value="P:protein transport"/>
    <property type="evidence" value="ECO:0007669"/>
    <property type="project" value="UniProtKB-KW"/>
</dbReference>
<dbReference type="GO" id="GO:0006621">
    <property type="term" value="P:protein retention in ER lumen"/>
    <property type="evidence" value="ECO:0007669"/>
    <property type="project" value="InterPro"/>
</dbReference>
<evidence type="ECO:0000256" key="12">
    <source>
        <dbReference type="SAM" id="Phobius"/>
    </source>
</evidence>
<dbReference type="GO" id="GO:0016192">
    <property type="term" value="P:vesicle-mediated transport"/>
    <property type="evidence" value="ECO:0007669"/>
    <property type="project" value="UniProtKB-KW"/>
</dbReference>
<dbReference type="PRINTS" id="PR00660">
    <property type="entry name" value="ERLUMENR"/>
</dbReference>
<keyword evidence="4 12" id="KW-0812">Transmembrane</keyword>
<keyword evidence="6" id="KW-0931">ER-Golgi transport</keyword>
<dbReference type="AlphaFoldDB" id="A0A383VGS6"/>